<dbReference type="InterPro" id="IPR011008">
    <property type="entry name" value="Dimeric_a/b-barrel"/>
</dbReference>
<reference evidence="1" key="1">
    <citation type="submission" date="2020-10" db="EMBL/GenBank/DDBJ databases">
        <title>Taxonomic study of unclassified bacteria belonging to the class Ktedonobacteria.</title>
        <authorList>
            <person name="Yabe S."/>
            <person name="Wang C.M."/>
            <person name="Zheng Y."/>
            <person name="Sakai Y."/>
            <person name="Cavaletti L."/>
            <person name="Monciardini P."/>
            <person name="Donadio S."/>
        </authorList>
    </citation>
    <scope>NUCLEOTIDE SEQUENCE</scope>
    <source>
        <strain evidence="1">ID150040</strain>
    </source>
</reference>
<gene>
    <name evidence="1" type="ORF">KSF_014420</name>
</gene>
<accession>A0A8J3I9J6</accession>
<protein>
    <recommendedName>
        <fullName evidence="3">ABM domain-containing protein</fullName>
    </recommendedName>
</protein>
<sequence>MELLIVTVAYTTSGRDADVLARIRFISDTVRNAPGLVSSRFYRSRRNDATVHSPTQSTSHSYYIMLTTWDDEENWQRAQERYNPKQLLLGSAKELLTAPPQQWQMRYLWGYSRPAANPIVATAHLCTAHPDQIEFLQQKYVEGLRHYAMRPMLAFAFLARSTYEEDTKAARRTGSINAPSQSGTTFLSLFSWGSEEEREDFYSDPYSRTLTRFMNNMGTARQLPLEPI</sequence>
<dbReference type="RefSeq" id="WP_220202291.1">
    <property type="nucleotide sequence ID" value="NZ_BNJK01000001.1"/>
</dbReference>
<dbReference type="EMBL" id="BNJK01000001">
    <property type="protein sequence ID" value="GHO91394.1"/>
    <property type="molecule type" value="Genomic_DNA"/>
</dbReference>
<keyword evidence="2" id="KW-1185">Reference proteome</keyword>
<organism evidence="1 2">
    <name type="scientific">Reticulibacter mediterranei</name>
    <dbReference type="NCBI Taxonomy" id="2778369"/>
    <lineage>
        <taxon>Bacteria</taxon>
        <taxon>Bacillati</taxon>
        <taxon>Chloroflexota</taxon>
        <taxon>Ktedonobacteria</taxon>
        <taxon>Ktedonobacterales</taxon>
        <taxon>Reticulibacteraceae</taxon>
        <taxon>Reticulibacter</taxon>
    </lineage>
</organism>
<evidence type="ECO:0000313" key="1">
    <source>
        <dbReference type="EMBL" id="GHO91394.1"/>
    </source>
</evidence>
<dbReference type="Proteomes" id="UP000597444">
    <property type="component" value="Unassembled WGS sequence"/>
</dbReference>
<comment type="caution">
    <text evidence="1">The sequence shown here is derived from an EMBL/GenBank/DDBJ whole genome shotgun (WGS) entry which is preliminary data.</text>
</comment>
<proteinExistence type="predicted"/>
<dbReference type="SUPFAM" id="SSF54909">
    <property type="entry name" value="Dimeric alpha+beta barrel"/>
    <property type="match status" value="1"/>
</dbReference>
<evidence type="ECO:0008006" key="3">
    <source>
        <dbReference type="Google" id="ProtNLM"/>
    </source>
</evidence>
<dbReference type="Gene3D" id="3.30.70.100">
    <property type="match status" value="1"/>
</dbReference>
<name>A0A8J3I9J6_9CHLR</name>
<evidence type="ECO:0000313" key="2">
    <source>
        <dbReference type="Proteomes" id="UP000597444"/>
    </source>
</evidence>
<dbReference type="AlphaFoldDB" id="A0A8J3I9J6"/>